<dbReference type="SUPFAM" id="SSF53474">
    <property type="entry name" value="alpha/beta-Hydrolases"/>
    <property type="match status" value="1"/>
</dbReference>
<dbReference type="GO" id="GO:0008236">
    <property type="term" value="F:serine-type peptidase activity"/>
    <property type="evidence" value="ECO:0007669"/>
    <property type="project" value="InterPro"/>
</dbReference>
<evidence type="ECO:0000259" key="2">
    <source>
        <dbReference type="Pfam" id="PF00326"/>
    </source>
</evidence>
<dbReference type="AlphaFoldDB" id="A0A2T0UWV5"/>
<protein>
    <recommendedName>
        <fullName evidence="2">Peptidase S9 prolyl oligopeptidase catalytic domain-containing protein</fullName>
    </recommendedName>
</protein>
<dbReference type="Pfam" id="PF00326">
    <property type="entry name" value="Peptidase_S9"/>
    <property type="match status" value="1"/>
</dbReference>
<reference evidence="3 4" key="1">
    <citation type="submission" date="2018-03" db="EMBL/GenBank/DDBJ databases">
        <title>Genomic Encyclopedia of Type Strains, Phase III (KMG-III): the genomes of soil and plant-associated and newly described type strains.</title>
        <authorList>
            <person name="Whitman W."/>
        </authorList>
    </citation>
    <scope>NUCLEOTIDE SEQUENCE [LARGE SCALE GENOMIC DNA]</scope>
    <source>
        <strain evidence="3 4">CGMCC 4.7067</strain>
    </source>
</reference>
<dbReference type="OrthoDB" id="8111537at2"/>
<keyword evidence="1" id="KW-0812">Transmembrane</keyword>
<organism evidence="3 4">
    <name type="scientific">Glycomyces artemisiae</name>
    <dbReference type="NCBI Taxonomy" id="1076443"/>
    <lineage>
        <taxon>Bacteria</taxon>
        <taxon>Bacillati</taxon>
        <taxon>Actinomycetota</taxon>
        <taxon>Actinomycetes</taxon>
        <taxon>Glycomycetales</taxon>
        <taxon>Glycomycetaceae</taxon>
        <taxon>Glycomyces</taxon>
    </lineage>
</organism>
<dbReference type="Gene3D" id="3.40.50.1820">
    <property type="entry name" value="alpha/beta hydrolase"/>
    <property type="match status" value="1"/>
</dbReference>
<evidence type="ECO:0000256" key="1">
    <source>
        <dbReference type="SAM" id="Phobius"/>
    </source>
</evidence>
<comment type="caution">
    <text evidence="3">The sequence shown here is derived from an EMBL/GenBank/DDBJ whole genome shotgun (WGS) entry which is preliminary data.</text>
</comment>
<keyword evidence="1" id="KW-0472">Membrane</keyword>
<dbReference type="GO" id="GO:0006508">
    <property type="term" value="P:proteolysis"/>
    <property type="evidence" value="ECO:0007669"/>
    <property type="project" value="InterPro"/>
</dbReference>
<keyword evidence="4" id="KW-1185">Reference proteome</keyword>
<evidence type="ECO:0000313" key="3">
    <source>
        <dbReference type="EMBL" id="PRY62327.1"/>
    </source>
</evidence>
<dbReference type="Proteomes" id="UP000238176">
    <property type="component" value="Unassembled WGS sequence"/>
</dbReference>
<dbReference type="InterPro" id="IPR001375">
    <property type="entry name" value="Peptidase_S9_cat"/>
</dbReference>
<evidence type="ECO:0000313" key="4">
    <source>
        <dbReference type="Proteomes" id="UP000238176"/>
    </source>
</evidence>
<dbReference type="RefSeq" id="WP_106362353.1">
    <property type="nucleotide sequence ID" value="NZ_PVTJ01000001.1"/>
</dbReference>
<feature type="domain" description="Peptidase S9 prolyl oligopeptidase catalytic" evidence="2">
    <location>
        <begin position="206"/>
        <end position="350"/>
    </location>
</feature>
<name>A0A2T0UWV5_9ACTN</name>
<feature type="transmembrane region" description="Helical" evidence="1">
    <location>
        <begin position="24"/>
        <end position="45"/>
    </location>
</feature>
<proteinExistence type="predicted"/>
<keyword evidence="1" id="KW-1133">Transmembrane helix</keyword>
<sequence>MTATDTDTPETPVRKRRKWLRGTFIALGVVLVLAVAGLGGAGWYFSNEVLVPDHSPSEYSLTVEAFDETTVTITRDEASEKGGVWGLAWDGGHAVVGDIVSEDDGTVTRTLQNVLSGDLAEGLKVRMDMYGYRGDPQTALGLAFEEVQIPTGLGDAPAWLVPADGDTWVIGVHGRNATREELLRSTEVYHGLGYPVLDVTYRNDEGAPAAENGLMSLGEYEADDVIAAIDYALANGAKDVVLHGVSMGGSTVATAARKIEDPSVIKGLVLDSPCVDWNSTLDMQAADRNVIDPITWAAKRVVEFRADISLHDLDQRNFADEFAMPVLLFVDTADRTVEHTATLDFAGMLGDSTLVESASGHTATWNEDPAKYAAELQAYLASLS</sequence>
<dbReference type="InterPro" id="IPR029058">
    <property type="entry name" value="AB_hydrolase_fold"/>
</dbReference>
<dbReference type="EMBL" id="PVTJ01000001">
    <property type="protein sequence ID" value="PRY62327.1"/>
    <property type="molecule type" value="Genomic_DNA"/>
</dbReference>
<accession>A0A2T0UWV5</accession>
<gene>
    <name evidence="3" type="ORF">B0I28_101655</name>
</gene>